<dbReference type="FunFam" id="2.10.25.10:FF:000135">
    <property type="entry name" value="Laminin subunit beta 4"/>
    <property type="match status" value="1"/>
</dbReference>
<feature type="coiled-coil region" evidence="13">
    <location>
        <begin position="1192"/>
        <end position="1219"/>
    </location>
</feature>
<evidence type="ECO:0000256" key="2">
    <source>
        <dbReference type="ARBA" id="ARBA00022525"/>
    </source>
</evidence>
<feature type="disulfide bond" evidence="12">
    <location>
        <begin position="464"/>
        <end position="473"/>
    </location>
</feature>
<dbReference type="InterPro" id="IPR000742">
    <property type="entry name" value="EGF"/>
</dbReference>
<evidence type="ECO:0000256" key="9">
    <source>
        <dbReference type="ARBA" id="ARBA00023157"/>
    </source>
</evidence>
<dbReference type="InterPro" id="IPR050440">
    <property type="entry name" value="Laminin/Netrin_ECM"/>
</dbReference>
<feature type="domain" description="Laminin N-terminal" evidence="16">
    <location>
        <begin position="21"/>
        <end position="240"/>
    </location>
</feature>
<evidence type="ECO:0000256" key="11">
    <source>
        <dbReference type="ARBA" id="ARBA00023292"/>
    </source>
</evidence>
<dbReference type="Pfam" id="PF00055">
    <property type="entry name" value="Laminin_N"/>
    <property type="match status" value="1"/>
</dbReference>
<keyword evidence="7" id="KW-0130">Cell adhesion</keyword>
<sequence length="1698" mass="186453">MLQQTAILLIVAAAVCTAHFKGLGYIPNVGNVAIGRDITSTSTCGATGPEQYCTQDTAKEREECSTCDNDHFSHPPSLMTDAGDSVHYPSNRTWWQSQTNTSNVQIQLDFGGTFFFSHVIISFKSRRPAAMILYKSADDGNSFQKLHYYAADCGREFGTPSDAPCTSEYSNPFPGEVLYQTDSTNSNLSDPDSLKSLLITNLRLELLKFHPFTGIDDDVQNPQIAVRQFYAIYNIEVLGWCFCNGLENNCSFSNKELTIPGMVPSQCSCGNNTTGNNCQECLSLYNDSPWRSGFSEIYRGCPDKCNCSNKSDACLYDADRSGGVCVNCTDNASGTNCEDCGIGYYNNGGSCTACDCSEEGTVPNSVCSRETGECVCRDNVEGSRCQTCKNGFFNLSSSNPSGCQACSCPSSSNCESHTGRCPCSTNDTSCCPFDQYSNGTHCISCSCSITGSYQVCTEDGQCVCKPGVGGRNCDTCLSGYHSLSSNGCQSCSCNSYGSINPSTCDPETGKCTCLSGVEGDRCDRCPPRTLGPVKGGALTCIPCFCNGYSSVCRSSRGWYWSEVSSRFENESISSDWLARNTHAAIVNGSFIARTSGHRLRVDFPSSFLSDKRTSYGQYLSLNASLPTSSGNKFSLEIFTMINHLPSTLKRSLDASSTNHKIPLIASGFMQRYFYFMPATETAVHKTLANIIWMRLEVEFGEDVPVGERHLTLSQVALPYATNDLSSSHLLSPLLPATVAEDCSCPRSRTGSVCDRCSNGYSLDPARGGEFAKCVRCYCHGLADTCDPVDNTCINCRNNTSGTHCTECVEGFYWDLNSGTCKPCACPGGIYSTQWFARSCRRAVSGVGFECLNCKEGFKGERCQECQDGYTGNPLYQNGTCRLCQCTNNSAGGINTCDPITARCSCDDGYTGIECEFCQFGYFGNAPAHDCKECDCHPEGSISRLCGIISGQCTCRSPNILGRECNECASGYWNISASCSECNCSITGTLSNSTGDCHKVSGQCQCKEGYMGRSCSECSDGYWNNNGMCIDCGCNTASTVPPICNKTTGQCLCLPGVTGSKCSECRSSGNTGILPFCELCDECSNRWISPINDLENSTAAAIERAESLTVTNVTHTEVNEGRELVQPLLVLLSEIENLLNSTDFKSLLIQTNETHVNVINIISRLRSLFERAEMANEMLQVDNSSFTVQREQVMNIHKELVELCELLNNLTREKDGIELRSFDQYVNRINQALSSSNQSSSTVNTTVAALLNEAREQINEFITKEMLFLNISEEVIGLLDILKIRLSQYQDFIYRADKSLCGRVAVLPLKDSVECGCYDSNSCEAECGGIGCTVCGVGDCNSTVNNVQLAINVSTEALERARRLKSLIEQDLQLLLEANASSSQGLVLSTRTLELAQKELRNISHLLVSIQSFTVDIRTAINASLPNISAIETLMNETLSLRMSKTPEEVLELLRSINETINKYPDTGGEDDLQTRAEVALNNTLLANLTLHFVLDSVSLLSKSLDELVAMRDHVKSRLNQTKKNMITLRATMNETTSLLIIIERNINSLHERIRALNQSFQDTKNVFEINSRNLTRLQTLSNETSKQVLQLNKTQTQIDANVSRLVNITSQRLSRANEDLSRAERLRERMKSLRMKAHDQLLESRRLQNRKTCILKEQEKIRDDIKRVSAELETLHRDIRTEIGRNTICMKKLITGKK</sequence>
<dbReference type="PROSITE" id="PS51117">
    <property type="entry name" value="LAMININ_NTER"/>
    <property type="match status" value="1"/>
</dbReference>
<evidence type="ECO:0000259" key="16">
    <source>
        <dbReference type="PROSITE" id="PS51117"/>
    </source>
</evidence>
<evidence type="ECO:0000256" key="1">
    <source>
        <dbReference type="ARBA" id="ARBA00004302"/>
    </source>
</evidence>
<dbReference type="EnsemblMetazoa" id="XM_020000088.1">
    <property type="protein sequence ID" value="XP_019855647.1"/>
    <property type="gene ID" value="LOC105314164"/>
</dbReference>
<comment type="caution">
    <text evidence="12">Lacks conserved residue(s) required for the propagation of feature annotation.</text>
</comment>
<accession>A0A1X7VTD0</accession>
<dbReference type="PRINTS" id="PR00011">
    <property type="entry name" value="EGFLAMININ"/>
</dbReference>
<dbReference type="SMART" id="SM00180">
    <property type="entry name" value="EGF_Lam"/>
    <property type="match status" value="11"/>
</dbReference>
<dbReference type="PROSITE" id="PS50027">
    <property type="entry name" value="EGF_LAM_2"/>
    <property type="match status" value="5"/>
</dbReference>
<feature type="disulfide bond" evidence="12">
    <location>
        <begin position="933"/>
        <end position="945"/>
    </location>
</feature>
<feature type="disulfide bond" evidence="12">
    <location>
        <begin position="376"/>
        <end position="385"/>
    </location>
</feature>
<dbReference type="FunFam" id="2.10.25.10:FF:000105">
    <property type="entry name" value="laminin subunit gamma-1"/>
    <property type="match status" value="1"/>
</dbReference>
<keyword evidence="5" id="KW-0677">Repeat</keyword>
<evidence type="ECO:0000256" key="12">
    <source>
        <dbReference type="PROSITE-ProRule" id="PRU00460"/>
    </source>
</evidence>
<evidence type="ECO:0000256" key="10">
    <source>
        <dbReference type="ARBA" id="ARBA00023180"/>
    </source>
</evidence>
<dbReference type="GO" id="GO:0005604">
    <property type="term" value="C:basement membrane"/>
    <property type="evidence" value="ECO:0007669"/>
    <property type="project" value="UniProtKB-SubCell"/>
</dbReference>
<evidence type="ECO:0000256" key="6">
    <source>
        <dbReference type="ARBA" id="ARBA00022869"/>
    </source>
</evidence>
<keyword evidence="3" id="KW-0272">Extracellular matrix</keyword>
<dbReference type="Pfam" id="PF00053">
    <property type="entry name" value="EGF_laminin"/>
    <property type="match status" value="11"/>
</dbReference>
<reference evidence="17" key="2">
    <citation type="submission" date="2017-05" db="UniProtKB">
        <authorList>
            <consortium name="EnsemblMetazoa"/>
        </authorList>
    </citation>
    <scope>IDENTIFICATION</scope>
</reference>
<keyword evidence="9 12" id="KW-1015">Disulfide bond</keyword>
<feature type="disulfide bond" evidence="12">
    <location>
        <begin position="935"/>
        <end position="952"/>
    </location>
</feature>
<evidence type="ECO:0000256" key="14">
    <source>
        <dbReference type="SAM" id="SignalP"/>
    </source>
</evidence>
<dbReference type="SMART" id="SM00181">
    <property type="entry name" value="EGF"/>
    <property type="match status" value="6"/>
</dbReference>
<comment type="subcellular location">
    <subcellularLocation>
        <location evidence="1">Secreted</location>
        <location evidence="1">Extracellular space</location>
        <location evidence="1">Extracellular matrix</location>
        <location evidence="1">Basement membrane</location>
    </subcellularLocation>
</comment>
<evidence type="ECO:0000256" key="7">
    <source>
        <dbReference type="ARBA" id="ARBA00022889"/>
    </source>
</evidence>
<proteinExistence type="predicted"/>
<keyword evidence="10" id="KW-0325">Glycoprotein</keyword>
<evidence type="ECO:0000259" key="15">
    <source>
        <dbReference type="PROSITE" id="PS50027"/>
    </source>
</evidence>
<dbReference type="PANTHER" id="PTHR10574">
    <property type="entry name" value="NETRIN/LAMININ-RELATED"/>
    <property type="match status" value="1"/>
</dbReference>
<keyword evidence="4 14" id="KW-0732">Signal</keyword>
<dbReference type="GO" id="GO:0007155">
    <property type="term" value="P:cell adhesion"/>
    <property type="evidence" value="ECO:0007669"/>
    <property type="project" value="UniProtKB-KW"/>
</dbReference>
<dbReference type="SMART" id="SM00136">
    <property type="entry name" value="LamNT"/>
    <property type="match status" value="1"/>
</dbReference>
<evidence type="ECO:0000256" key="13">
    <source>
        <dbReference type="SAM" id="Coils"/>
    </source>
</evidence>
<evidence type="ECO:0000256" key="4">
    <source>
        <dbReference type="ARBA" id="ARBA00022729"/>
    </source>
</evidence>
<keyword evidence="6" id="KW-0084">Basement membrane</keyword>
<dbReference type="PANTHER" id="PTHR10574:SF406">
    <property type="entry name" value="LAMININ SUBUNIT ALPHA 5"/>
    <property type="match status" value="1"/>
</dbReference>
<evidence type="ECO:0000256" key="5">
    <source>
        <dbReference type="ARBA" id="ARBA00022737"/>
    </source>
</evidence>
<feature type="signal peptide" evidence="14">
    <location>
        <begin position="1"/>
        <end position="18"/>
    </location>
</feature>
<dbReference type="PROSITE" id="PS01248">
    <property type="entry name" value="EGF_LAM_1"/>
    <property type="match status" value="4"/>
</dbReference>
<dbReference type="InterPro" id="IPR002049">
    <property type="entry name" value="LE_dom"/>
</dbReference>
<dbReference type="STRING" id="400682.A0A1X7VTD0"/>
<feature type="disulfide bond" evidence="12">
    <location>
        <begin position="513"/>
        <end position="522"/>
    </location>
</feature>
<evidence type="ECO:0000313" key="18">
    <source>
        <dbReference type="Proteomes" id="UP000007879"/>
    </source>
</evidence>
<dbReference type="EnsemblMetazoa" id="Aqu2.1.42673_001">
    <property type="protein sequence ID" value="Aqu2.1.42673_001"/>
    <property type="gene ID" value="Aqu2.1.42673"/>
</dbReference>
<feature type="domain" description="Laminin EGF-like" evidence="15">
    <location>
        <begin position="354"/>
        <end position="405"/>
    </location>
</feature>
<dbReference type="Gene3D" id="2.170.300.10">
    <property type="entry name" value="Tie2 ligand-binding domain superfamily"/>
    <property type="match status" value="1"/>
</dbReference>
<evidence type="ECO:0000256" key="8">
    <source>
        <dbReference type="ARBA" id="ARBA00023054"/>
    </source>
</evidence>
<dbReference type="KEGG" id="aqu:105314164"/>
<gene>
    <name evidence="17" type="primary">105314164</name>
</gene>
<feature type="domain" description="Laminin EGF-like" evidence="15">
    <location>
        <begin position="981"/>
        <end position="1030"/>
    </location>
</feature>
<dbReference type="Gene3D" id="2.10.25.10">
    <property type="entry name" value="Laminin"/>
    <property type="match status" value="9"/>
</dbReference>
<dbReference type="eggNOG" id="KOG0994">
    <property type="taxonomic scope" value="Eukaryota"/>
</dbReference>
<dbReference type="SUPFAM" id="SSF57196">
    <property type="entry name" value="EGF/Laminin"/>
    <property type="match status" value="9"/>
</dbReference>
<keyword evidence="8 13" id="KW-0175">Coiled coil</keyword>
<dbReference type="OrthoDB" id="5985440at2759"/>
<dbReference type="CDD" id="cd00055">
    <property type="entry name" value="EGF_Lam"/>
    <property type="match status" value="7"/>
</dbReference>
<protein>
    <submittedName>
        <fullName evidence="17">Uncharacterized protein</fullName>
    </submittedName>
</protein>
<keyword evidence="11 12" id="KW-0424">Laminin EGF-like domain</keyword>
<name>A0A1X7VTD0_AMPQE</name>
<reference evidence="18" key="1">
    <citation type="journal article" date="2010" name="Nature">
        <title>The Amphimedon queenslandica genome and the evolution of animal complexity.</title>
        <authorList>
            <person name="Srivastava M."/>
            <person name="Simakov O."/>
            <person name="Chapman J."/>
            <person name="Fahey B."/>
            <person name="Gauthier M.E."/>
            <person name="Mitros T."/>
            <person name="Richards G.S."/>
            <person name="Conaco C."/>
            <person name="Dacre M."/>
            <person name="Hellsten U."/>
            <person name="Larroux C."/>
            <person name="Putnam N.H."/>
            <person name="Stanke M."/>
            <person name="Adamska M."/>
            <person name="Darling A."/>
            <person name="Degnan S.M."/>
            <person name="Oakley T.H."/>
            <person name="Plachetzki D.C."/>
            <person name="Zhai Y."/>
            <person name="Adamski M."/>
            <person name="Calcino A."/>
            <person name="Cummins S.F."/>
            <person name="Goodstein D.M."/>
            <person name="Harris C."/>
            <person name="Jackson D.J."/>
            <person name="Leys S.P."/>
            <person name="Shu S."/>
            <person name="Woodcroft B.J."/>
            <person name="Vervoort M."/>
            <person name="Kosik K.S."/>
            <person name="Manning G."/>
            <person name="Degnan B.M."/>
            <person name="Rokhsar D.S."/>
        </authorList>
    </citation>
    <scope>NUCLEOTIDE SEQUENCE [LARGE SCALE GENOMIC DNA]</scope>
</reference>
<feature type="domain" description="Laminin EGF-like" evidence="15">
    <location>
        <begin position="491"/>
        <end position="542"/>
    </location>
</feature>
<feature type="chain" id="PRO_5012191834" evidence="14">
    <location>
        <begin position="19"/>
        <end position="1698"/>
    </location>
</feature>
<feature type="coiled-coil region" evidence="13">
    <location>
        <begin position="1606"/>
        <end position="1678"/>
    </location>
</feature>
<keyword evidence="2" id="KW-0964">Secreted</keyword>
<dbReference type="Gene3D" id="2.60.120.260">
    <property type="entry name" value="Galactose-binding domain-like"/>
    <property type="match status" value="1"/>
</dbReference>
<dbReference type="GO" id="GO:0009888">
    <property type="term" value="P:tissue development"/>
    <property type="evidence" value="ECO:0007669"/>
    <property type="project" value="TreeGrafter"/>
</dbReference>
<dbReference type="InterPro" id="IPR008211">
    <property type="entry name" value="Laminin_N"/>
</dbReference>
<organism evidence="17">
    <name type="scientific">Amphimedon queenslandica</name>
    <name type="common">Sponge</name>
    <dbReference type="NCBI Taxonomy" id="400682"/>
    <lineage>
        <taxon>Eukaryota</taxon>
        <taxon>Metazoa</taxon>
        <taxon>Porifera</taxon>
        <taxon>Demospongiae</taxon>
        <taxon>Heteroscleromorpha</taxon>
        <taxon>Haplosclerida</taxon>
        <taxon>Niphatidae</taxon>
        <taxon>Amphimedon</taxon>
    </lineage>
</organism>
<dbReference type="FunFam" id="2.10.25.10:FF:000188">
    <property type="entry name" value="Laminin subunit gamma 2"/>
    <property type="match status" value="2"/>
</dbReference>
<dbReference type="FunFam" id="2.10.25.10:FF:000084">
    <property type="entry name" value="Laminin subunit alpha 3"/>
    <property type="match status" value="1"/>
</dbReference>
<dbReference type="InParanoid" id="A0A1X7VTD0"/>
<dbReference type="Proteomes" id="UP000007879">
    <property type="component" value="Unassembled WGS sequence"/>
</dbReference>
<evidence type="ECO:0000313" key="17">
    <source>
        <dbReference type="EnsemblMetazoa" id="Aqu2.1.42673_001"/>
    </source>
</evidence>
<keyword evidence="18" id="KW-1185">Reference proteome</keyword>
<feature type="domain" description="Laminin EGF-like" evidence="15">
    <location>
        <begin position="445"/>
        <end position="490"/>
    </location>
</feature>
<feature type="domain" description="Laminin EGF-like" evidence="15">
    <location>
        <begin position="933"/>
        <end position="980"/>
    </location>
</feature>
<feature type="disulfide bond" evidence="12">
    <location>
        <begin position="1005"/>
        <end position="1014"/>
    </location>
</feature>
<feature type="coiled-coil region" evidence="13">
    <location>
        <begin position="1504"/>
        <end position="1559"/>
    </location>
</feature>
<evidence type="ECO:0000256" key="3">
    <source>
        <dbReference type="ARBA" id="ARBA00022530"/>
    </source>
</evidence>